<dbReference type="Proteomes" id="UP001174694">
    <property type="component" value="Unassembled WGS sequence"/>
</dbReference>
<feature type="compositionally biased region" description="Pro residues" evidence="1">
    <location>
        <begin position="415"/>
        <end position="425"/>
    </location>
</feature>
<comment type="caution">
    <text evidence="2">The sequence shown here is derived from an EMBL/GenBank/DDBJ whole genome shotgun (WGS) entry which is preliminary data.</text>
</comment>
<feature type="region of interest" description="Disordered" evidence="1">
    <location>
        <begin position="305"/>
        <end position="425"/>
    </location>
</feature>
<proteinExistence type="predicted"/>
<name>A0AA38R8V5_9PEZI</name>
<evidence type="ECO:0000313" key="2">
    <source>
        <dbReference type="EMBL" id="KAJ9130917.1"/>
    </source>
</evidence>
<accession>A0AA38R8V5</accession>
<evidence type="ECO:0000256" key="1">
    <source>
        <dbReference type="SAM" id="MobiDB-lite"/>
    </source>
</evidence>
<dbReference type="EMBL" id="JANBVO010000076">
    <property type="protein sequence ID" value="KAJ9130917.1"/>
    <property type="molecule type" value="Genomic_DNA"/>
</dbReference>
<keyword evidence="3" id="KW-1185">Reference proteome</keyword>
<evidence type="ECO:0000313" key="3">
    <source>
        <dbReference type="Proteomes" id="UP001174694"/>
    </source>
</evidence>
<protein>
    <submittedName>
        <fullName evidence="2">Uncharacterized protein</fullName>
    </submittedName>
</protein>
<feature type="compositionally biased region" description="Low complexity" evidence="1">
    <location>
        <begin position="392"/>
        <end position="404"/>
    </location>
</feature>
<sequence length="425" mass="46938">MSTSTPQAINDREWATELARALRGTDAQMKWIAENRTPLSKDDLLAMLPGPDPVKRWVEAYDLAKSNNQAVSLWKAVPRLLRCLPTDIISSEHRLEFDASRNPIVPGQGFINPLWSTRFCDALRQLALHPEFEPGENLGLLIVLIQYTVICHTNDCRYWDFTNTTTDRFLDELAAEAGTEDEHTIVERHDRASETLQGRRQSRYSRLMRAIEKRYFKGDAPKRTGVPATPASPFKVKSDDLEALRDCIGVLGAAWPAGTWSVSPEMWSNIMNKRTKDRINSDLPDIPLLKRMLLHTMLSMKRDDMAAQRRAQAPAAVAQPSDDWGADVAHQGLLPPQPEPEPEAGAIQPRQGSTEGEGEDPRDNHSASPPSLSEAGMALSGDDDPGYLAGQGFSAGSGRSSPRGALDDLMRQGTPGPPDVEGPYE</sequence>
<organism evidence="2 3">
    <name type="scientific">Pleurostoma richardsiae</name>
    <dbReference type="NCBI Taxonomy" id="41990"/>
    <lineage>
        <taxon>Eukaryota</taxon>
        <taxon>Fungi</taxon>
        <taxon>Dikarya</taxon>
        <taxon>Ascomycota</taxon>
        <taxon>Pezizomycotina</taxon>
        <taxon>Sordariomycetes</taxon>
        <taxon>Sordariomycetidae</taxon>
        <taxon>Calosphaeriales</taxon>
        <taxon>Pleurostomataceae</taxon>
        <taxon>Pleurostoma</taxon>
    </lineage>
</organism>
<reference evidence="2" key="1">
    <citation type="submission" date="2022-07" db="EMBL/GenBank/DDBJ databases">
        <title>Fungi with potential for degradation of polypropylene.</title>
        <authorList>
            <person name="Gostincar C."/>
        </authorList>
    </citation>
    <scope>NUCLEOTIDE SEQUENCE</scope>
    <source>
        <strain evidence="2">EXF-13308</strain>
    </source>
</reference>
<gene>
    <name evidence="2" type="ORF">NKR23_g11975</name>
</gene>
<feature type="compositionally biased region" description="Low complexity" evidence="1">
    <location>
        <begin position="308"/>
        <end position="320"/>
    </location>
</feature>
<dbReference type="AlphaFoldDB" id="A0AA38R8V5"/>